<dbReference type="Gene3D" id="1.10.10.60">
    <property type="entry name" value="Homeodomain-like"/>
    <property type="match status" value="1"/>
</dbReference>
<dbReference type="GO" id="GO:0004803">
    <property type="term" value="F:transposase activity"/>
    <property type="evidence" value="ECO:0007669"/>
    <property type="project" value="InterPro"/>
</dbReference>
<accession>A0A1I7IX43</accession>
<dbReference type="AlphaFoldDB" id="A0A1I7IX43"/>
<protein>
    <submittedName>
        <fullName evidence="1">Transposase</fullName>
    </submittedName>
</protein>
<dbReference type="EMBL" id="FPBZ01000030">
    <property type="protein sequence ID" value="SFU77537.1"/>
    <property type="molecule type" value="Genomic_DNA"/>
</dbReference>
<dbReference type="InterPro" id="IPR002514">
    <property type="entry name" value="Transposase_8"/>
</dbReference>
<dbReference type="Proteomes" id="UP000182649">
    <property type="component" value="Unassembled WGS sequence"/>
</dbReference>
<proteinExistence type="predicted"/>
<dbReference type="Pfam" id="PF01527">
    <property type="entry name" value="HTH_Tnp_1"/>
    <property type="match status" value="1"/>
</dbReference>
<dbReference type="GO" id="GO:0006313">
    <property type="term" value="P:DNA transposition"/>
    <property type="evidence" value="ECO:0007669"/>
    <property type="project" value="InterPro"/>
</dbReference>
<organism evidence="1 2">
    <name type="scientific">Nitrosospira multiformis</name>
    <dbReference type="NCBI Taxonomy" id="1231"/>
    <lineage>
        <taxon>Bacteria</taxon>
        <taxon>Pseudomonadati</taxon>
        <taxon>Pseudomonadota</taxon>
        <taxon>Betaproteobacteria</taxon>
        <taxon>Nitrosomonadales</taxon>
        <taxon>Nitrosomonadaceae</taxon>
        <taxon>Nitrosospira</taxon>
    </lineage>
</organism>
<dbReference type="GO" id="GO:0003677">
    <property type="term" value="F:DNA binding"/>
    <property type="evidence" value="ECO:0007669"/>
    <property type="project" value="InterPro"/>
</dbReference>
<evidence type="ECO:0000313" key="1">
    <source>
        <dbReference type="EMBL" id="SFU77537.1"/>
    </source>
</evidence>
<reference evidence="2" key="1">
    <citation type="submission" date="2016-10" db="EMBL/GenBank/DDBJ databases">
        <authorList>
            <person name="Varghese N."/>
            <person name="Submissions S."/>
        </authorList>
    </citation>
    <scope>NUCLEOTIDE SEQUENCE [LARGE SCALE GENOMIC DNA]</scope>
    <source>
        <strain evidence="2">Nl14</strain>
    </source>
</reference>
<evidence type="ECO:0000313" key="2">
    <source>
        <dbReference type="Proteomes" id="UP000182649"/>
    </source>
</evidence>
<gene>
    <name evidence="1" type="ORF">SAMN05216417_13013</name>
</gene>
<dbReference type="SUPFAM" id="SSF46689">
    <property type="entry name" value="Homeodomain-like"/>
    <property type="match status" value="1"/>
</dbReference>
<sequence>MATRRKYAAEFKQEAVQLVRPANVPASQIARDLGIDPNMLSHCQDRQLVLQAVLMAL</sequence>
<dbReference type="InterPro" id="IPR009057">
    <property type="entry name" value="Homeodomain-like_sf"/>
</dbReference>
<dbReference type="OrthoDB" id="8549861at2"/>
<name>A0A1I7IX43_9PROT</name>
<dbReference type="RefSeq" id="WP_081363724.1">
    <property type="nucleotide sequence ID" value="NZ_FPBZ01000030.1"/>
</dbReference>